<accession>A0A8J3WFQ8</accession>
<reference evidence="2" key="1">
    <citation type="submission" date="2021-01" db="EMBL/GenBank/DDBJ databases">
        <title>Whole genome shotgun sequence of Planobispora rosea NBRC 15558.</title>
        <authorList>
            <person name="Komaki H."/>
            <person name="Tamura T."/>
        </authorList>
    </citation>
    <scope>NUCLEOTIDE SEQUENCE</scope>
    <source>
        <strain evidence="2">NBRC 15558</strain>
    </source>
</reference>
<comment type="caution">
    <text evidence="2">The sequence shown here is derived from an EMBL/GenBank/DDBJ whole genome shotgun (WGS) entry which is preliminary data.</text>
</comment>
<protein>
    <submittedName>
        <fullName evidence="2">Uncharacterized protein</fullName>
    </submittedName>
</protein>
<feature type="region of interest" description="Disordered" evidence="1">
    <location>
        <begin position="1"/>
        <end position="23"/>
    </location>
</feature>
<evidence type="ECO:0000256" key="1">
    <source>
        <dbReference type="SAM" id="MobiDB-lite"/>
    </source>
</evidence>
<keyword evidence="3" id="KW-1185">Reference proteome</keyword>
<dbReference type="Proteomes" id="UP000655044">
    <property type="component" value="Unassembled WGS sequence"/>
</dbReference>
<sequence length="54" mass="5507">MMDEESVQVSRGGDVAEAGGRARGPVEVDAAGTLYPAQTGLTAPYDPTSARVKA</sequence>
<evidence type="ECO:0000313" key="2">
    <source>
        <dbReference type="EMBL" id="GIH87695.1"/>
    </source>
</evidence>
<name>A0A8J3WFQ8_PLARO</name>
<evidence type="ECO:0000313" key="3">
    <source>
        <dbReference type="Proteomes" id="UP000655044"/>
    </source>
</evidence>
<organism evidence="2 3">
    <name type="scientific">Planobispora rosea</name>
    <dbReference type="NCBI Taxonomy" id="35762"/>
    <lineage>
        <taxon>Bacteria</taxon>
        <taxon>Bacillati</taxon>
        <taxon>Actinomycetota</taxon>
        <taxon>Actinomycetes</taxon>
        <taxon>Streptosporangiales</taxon>
        <taxon>Streptosporangiaceae</taxon>
        <taxon>Planobispora</taxon>
    </lineage>
</organism>
<dbReference type="AlphaFoldDB" id="A0A8J3WFQ8"/>
<proteinExistence type="predicted"/>
<gene>
    <name evidence="2" type="ORF">Pro02_61030</name>
</gene>
<dbReference type="EMBL" id="BOOI01000066">
    <property type="protein sequence ID" value="GIH87695.1"/>
    <property type="molecule type" value="Genomic_DNA"/>
</dbReference>